<dbReference type="EMBL" id="BSPX01000137">
    <property type="protein sequence ID" value="GLT24716.1"/>
    <property type="molecule type" value="Genomic_DNA"/>
</dbReference>
<evidence type="ECO:0000313" key="3">
    <source>
        <dbReference type="EMBL" id="GLT24716.1"/>
    </source>
</evidence>
<organism evidence="3 4">
    <name type="scientific">Zoogloea oryzae</name>
    <dbReference type="NCBI Taxonomy" id="310767"/>
    <lineage>
        <taxon>Bacteria</taxon>
        <taxon>Pseudomonadati</taxon>
        <taxon>Pseudomonadota</taxon>
        <taxon>Betaproteobacteria</taxon>
        <taxon>Rhodocyclales</taxon>
        <taxon>Zoogloeaceae</taxon>
        <taxon>Zoogloea</taxon>
    </lineage>
</organism>
<reference evidence="4" key="1">
    <citation type="journal article" date="2019" name="Int. J. Syst. Evol. Microbiol.">
        <title>The Global Catalogue of Microorganisms (GCM) 10K type strain sequencing project: providing services to taxonomists for standard genome sequencing and annotation.</title>
        <authorList>
            <consortium name="The Broad Institute Genomics Platform"/>
            <consortium name="The Broad Institute Genome Sequencing Center for Infectious Disease"/>
            <person name="Wu L."/>
            <person name="Ma J."/>
        </authorList>
    </citation>
    <scope>NUCLEOTIDE SEQUENCE [LARGE SCALE GENOMIC DNA]</scope>
    <source>
        <strain evidence="4">NBRC 102407</strain>
    </source>
</reference>
<dbReference type="PANTHER" id="PTHR37829:SF3">
    <property type="entry name" value="PROTEIN JAYE-RELATED"/>
    <property type="match status" value="1"/>
</dbReference>
<dbReference type="RefSeq" id="WP_284189910.1">
    <property type="nucleotide sequence ID" value="NZ_BSPX01000137.1"/>
</dbReference>
<accession>A0ABQ6FJ45</accession>
<feature type="region of interest" description="Disordered" evidence="1">
    <location>
        <begin position="486"/>
        <end position="507"/>
    </location>
</feature>
<proteinExistence type="predicted"/>
<dbReference type="Pfam" id="PF04865">
    <property type="entry name" value="Baseplate_J"/>
    <property type="match status" value="1"/>
</dbReference>
<comment type="caution">
    <text evidence="3">The sequence shown here is derived from an EMBL/GenBank/DDBJ whole genome shotgun (WGS) entry which is preliminary data.</text>
</comment>
<keyword evidence="4" id="KW-1185">Reference proteome</keyword>
<evidence type="ECO:0000259" key="2">
    <source>
        <dbReference type="Pfam" id="PF04865"/>
    </source>
</evidence>
<protein>
    <recommendedName>
        <fullName evidence="2">Baseplate protein J-like barrel domain-containing protein</fullName>
    </recommendedName>
</protein>
<dbReference type="Proteomes" id="UP001157167">
    <property type="component" value="Unassembled WGS sequence"/>
</dbReference>
<dbReference type="InterPro" id="IPR006949">
    <property type="entry name" value="Barrel_Baseplate_J-like"/>
</dbReference>
<evidence type="ECO:0000313" key="4">
    <source>
        <dbReference type="Proteomes" id="UP001157167"/>
    </source>
</evidence>
<gene>
    <name evidence="3" type="ORF">GCM10007933_42100</name>
</gene>
<name>A0ABQ6FJ45_9RHOO</name>
<feature type="domain" description="Baseplate protein J-like barrel" evidence="2">
    <location>
        <begin position="99"/>
        <end position="177"/>
    </location>
</feature>
<dbReference type="PANTHER" id="PTHR37829">
    <property type="entry name" value="PHAGE-LIKE ELEMENT PBSX PROTEIN XKDT"/>
    <property type="match status" value="1"/>
</dbReference>
<evidence type="ECO:0000256" key="1">
    <source>
        <dbReference type="SAM" id="MobiDB-lite"/>
    </source>
</evidence>
<sequence>MALERVYLKKGFSDVVDALLADIASGLGGRLALTDANEGSVVRTLAEAFARELAVCYEQLDSVYRNAYLDSASGPALDNVVALLGLERQRGGHLEGTAVFSRGQPAPEDIHIPLGTLVAGRDVPLFATTANAVLDKGERLVVVGVRAVEPGGTTVKAGALASLPRPIAGVDAVSNPGDLVLRQREETDDELRARARRLVLSSNTGTVAALEEAARSLGIREVQVIENPEGRPGEVEVVLGDRDIAPQLLEEVKNRLENVRPAGIVLRCGPATPVFVQITATLTLNAAVSEREQADIQKRLTGVLTDYFGALKVGEAVRDAKIRALLLGHEAVVGCERTGQRPLLEPFVWKDGSGLESVAYRALMGNGDVLAGPGERIGLYPEALPLRLSLEPPKLDLWVDTTLTVAAGTPTAAGVQARITGAIKDVFDKAAAKATAETPASLGYAAVREAVTNIIPPEAIVRLRVTVTHERDGLAEELDDDTDVASIGAREQPMPRKLTLRAEGGDG</sequence>
<dbReference type="InterPro" id="IPR052399">
    <property type="entry name" value="Phage_Baseplate_Assmbl_Protein"/>
</dbReference>